<dbReference type="RefSeq" id="WP_051488921.1">
    <property type="nucleotide sequence ID" value="NZ_APVL01000012.1"/>
</dbReference>
<dbReference type="SUPFAM" id="SSF100950">
    <property type="entry name" value="NagB/RpiA/CoA transferase-like"/>
    <property type="match status" value="1"/>
</dbReference>
<dbReference type="Gene3D" id="3.40.50.1360">
    <property type="match status" value="1"/>
</dbReference>
<dbReference type="InterPro" id="IPR037171">
    <property type="entry name" value="NagB/RpiA_transferase-like"/>
</dbReference>
<sequence length="256" mass="28413">MLQDERTERIVQYINKQGFVKTNELIDLFKVSKPTIIRDLLKLEKDGSIIRTHGGAKSIHKGTNFEPTHMTKEQTSYSEKESIAIKAKELVQPGETILLDSGTTTLMLAKQLVNFENITVITNDIKIAMCLSENDSIDLVVLGGQRRKGVYSLIGPLTESILNQLHVDKVFLGADAIDLQNGITNSNIDESNIKKTMLTIGNSIILLADSSKFNCAAFMKIDEVSAVHFIITDNGIHKKISVKQFKEQGVEILIAE</sequence>
<gene>
    <name evidence="4" type="ORF">PBF_16554</name>
</gene>
<evidence type="ECO:0000256" key="2">
    <source>
        <dbReference type="ARBA" id="ARBA00023163"/>
    </source>
</evidence>
<name>W7KUZ3_CYTFI</name>
<organism evidence="4 5">
    <name type="scientific">Cytobacillus firmus DS1</name>
    <dbReference type="NCBI Taxonomy" id="1307436"/>
    <lineage>
        <taxon>Bacteria</taxon>
        <taxon>Bacillati</taxon>
        <taxon>Bacillota</taxon>
        <taxon>Bacilli</taxon>
        <taxon>Bacillales</taxon>
        <taxon>Bacillaceae</taxon>
        <taxon>Cytobacillus</taxon>
    </lineage>
</organism>
<dbReference type="PANTHER" id="PTHR30363">
    <property type="entry name" value="HTH-TYPE TRANSCRIPTIONAL REGULATOR SRLR-RELATED"/>
    <property type="match status" value="1"/>
</dbReference>
<dbReference type="PRINTS" id="PR00037">
    <property type="entry name" value="HTHLACR"/>
</dbReference>
<comment type="caution">
    <text evidence="4">The sequence shown here is derived from an EMBL/GenBank/DDBJ whole genome shotgun (WGS) entry which is preliminary data.</text>
</comment>
<dbReference type="Proteomes" id="UP000019270">
    <property type="component" value="Unassembled WGS sequence"/>
</dbReference>
<dbReference type="PATRIC" id="fig|1307436.3.peg.3550"/>
<dbReference type="GO" id="GO:0003700">
    <property type="term" value="F:DNA-binding transcription factor activity"/>
    <property type="evidence" value="ECO:0007669"/>
    <property type="project" value="InterPro"/>
</dbReference>
<dbReference type="InterPro" id="IPR014036">
    <property type="entry name" value="DeoR-like_C"/>
</dbReference>
<keyword evidence="1" id="KW-0805">Transcription regulation</keyword>
<dbReference type="InterPro" id="IPR050313">
    <property type="entry name" value="Carb_Metab_HTH_regulators"/>
</dbReference>
<feature type="domain" description="HTH deoR-type" evidence="3">
    <location>
        <begin position="3"/>
        <end position="58"/>
    </location>
</feature>
<dbReference type="OrthoDB" id="9798651at2"/>
<evidence type="ECO:0000256" key="1">
    <source>
        <dbReference type="ARBA" id="ARBA00023015"/>
    </source>
</evidence>
<keyword evidence="2" id="KW-0804">Transcription</keyword>
<accession>W7KUZ3</accession>
<dbReference type="EMBL" id="APVL01000012">
    <property type="protein sequence ID" value="EWG10008.1"/>
    <property type="molecule type" value="Genomic_DNA"/>
</dbReference>
<dbReference type="SMART" id="SM00420">
    <property type="entry name" value="HTH_DEOR"/>
    <property type="match status" value="1"/>
</dbReference>
<dbReference type="PANTHER" id="PTHR30363:SF44">
    <property type="entry name" value="AGA OPERON TRANSCRIPTIONAL REPRESSOR-RELATED"/>
    <property type="match status" value="1"/>
</dbReference>
<dbReference type="SUPFAM" id="SSF46785">
    <property type="entry name" value="Winged helix' DNA-binding domain"/>
    <property type="match status" value="1"/>
</dbReference>
<dbReference type="Pfam" id="PF00455">
    <property type="entry name" value="DeoRC"/>
    <property type="match status" value="1"/>
</dbReference>
<dbReference type="InterPro" id="IPR001034">
    <property type="entry name" value="DeoR_HTH"/>
</dbReference>
<evidence type="ECO:0000313" key="5">
    <source>
        <dbReference type="Proteomes" id="UP000019270"/>
    </source>
</evidence>
<reference evidence="5" key="1">
    <citation type="submission" date="2013-03" db="EMBL/GenBank/DDBJ databases">
        <title>Draft genome sequence of Bacillus firmus DS1.</title>
        <authorList>
            <person name="Peng D."/>
            <person name="Zhu L."/>
            <person name="Sun M."/>
        </authorList>
    </citation>
    <scope>NUCLEOTIDE SEQUENCE [LARGE SCALE GENOMIC DNA]</scope>
    <source>
        <strain evidence="5">DS1</strain>
    </source>
</reference>
<evidence type="ECO:0000259" key="3">
    <source>
        <dbReference type="PROSITE" id="PS51000"/>
    </source>
</evidence>
<dbReference type="Gene3D" id="1.10.10.10">
    <property type="entry name" value="Winged helix-like DNA-binding domain superfamily/Winged helix DNA-binding domain"/>
    <property type="match status" value="1"/>
</dbReference>
<dbReference type="InterPro" id="IPR036390">
    <property type="entry name" value="WH_DNA-bd_sf"/>
</dbReference>
<proteinExistence type="predicted"/>
<reference evidence="4 5" key="2">
    <citation type="journal article" date="2016" name="Sci. Rep.">
        <title>A novel serine protease, Sep1, from Bacillus firmus DS-1 has nematicidal activity and degrades multiple intestinal-associated nematode proteins.</title>
        <authorList>
            <person name="Geng C."/>
            <person name="Nie X."/>
            <person name="Tang Z."/>
            <person name="Zhang Y."/>
            <person name="Lin J."/>
            <person name="Sun M."/>
            <person name="Peng D."/>
        </authorList>
    </citation>
    <scope>NUCLEOTIDE SEQUENCE [LARGE SCALE GENOMIC DNA]</scope>
    <source>
        <strain evidence="4 5">DS1</strain>
    </source>
</reference>
<dbReference type="AlphaFoldDB" id="W7KUZ3"/>
<evidence type="ECO:0000313" key="4">
    <source>
        <dbReference type="EMBL" id="EWG10008.1"/>
    </source>
</evidence>
<protein>
    <submittedName>
        <fullName evidence="4">DeoR family transcriptional regulator</fullName>
    </submittedName>
</protein>
<dbReference type="SMART" id="SM01134">
    <property type="entry name" value="DeoRC"/>
    <property type="match status" value="1"/>
</dbReference>
<dbReference type="InterPro" id="IPR036388">
    <property type="entry name" value="WH-like_DNA-bd_sf"/>
</dbReference>
<dbReference type="Pfam" id="PF08220">
    <property type="entry name" value="HTH_DeoR"/>
    <property type="match status" value="1"/>
</dbReference>
<dbReference type="PROSITE" id="PS51000">
    <property type="entry name" value="HTH_DEOR_2"/>
    <property type="match status" value="1"/>
</dbReference>
<dbReference type="eggNOG" id="COG1349">
    <property type="taxonomic scope" value="Bacteria"/>
</dbReference>